<feature type="repeat" description="WD" evidence="3">
    <location>
        <begin position="703"/>
        <end position="743"/>
    </location>
</feature>
<keyword evidence="1 3" id="KW-0853">WD repeat</keyword>
<keyword evidence="6" id="KW-1185">Reference proteome</keyword>
<evidence type="ECO:0000256" key="4">
    <source>
        <dbReference type="SAM" id="MobiDB-lite"/>
    </source>
</evidence>
<feature type="repeat" description="WD" evidence="3">
    <location>
        <begin position="613"/>
        <end position="654"/>
    </location>
</feature>
<dbReference type="PANTHER" id="PTHR22847:SF637">
    <property type="entry name" value="WD REPEAT DOMAIN 5B"/>
    <property type="match status" value="1"/>
</dbReference>
<evidence type="ECO:0000256" key="1">
    <source>
        <dbReference type="ARBA" id="ARBA00022574"/>
    </source>
</evidence>
<feature type="repeat" description="WD" evidence="3">
    <location>
        <begin position="655"/>
        <end position="689"/>
    </location>
</feature>
<keyword evidence="2" id="KW-0677">Repeat</keyword>
<dbReference type="InterPro" id="IPR036322">
    <property type="entry name" value="WD40_repeat_dom_sf"/>
</dbReference>
<evidence type="ECO:0000313" key="5">
    <source>
        <dbReference type="EMBL" id="KAJ3181183.1"/>
    </source>
</evidence>
<name>A0AAD5TPC5_9FUNG</name>
<organism evidence="5 6">
    <name type="scientific">Geranomyces variabilis</name>
    <dbReference type="NCBI Taxonomy" id="109894"/>
    <lineage>
        <taxon>Eukaryota</taxon>
        <taxon>Fungi</taxon>
        <taxon>Fungi incertae sedis</taxon>
        <taxon>Chytridiomycota</taxon>
        <taxon>Chytridiomycota incertae sedis</taxon>
        <taxon>Chytridiomycetes</taxon>
        <taxon>Spizellomycetales</taxon>
        <taxon>Powellomycetaceae</taxon>
        <taxon>Geranomyces</taxon>
    </lineage>
</organism>
<dbReference type="GO" id="GO:0005634">
    <property type="term" value="C:nucleus"/>
    <property type="evidence" value="ECO:0007669"/>
    <property type="project" value="TreeGrafter"/>
</dbReference>
<protein>
    <submittedName>
        <fullName evidence="5">Uncharacterized protein</fullName>
    </submittedName>
</protein>
<feature type="compositionally biased region" description="Gly residues" evidence="4">
    <location>
        <begin position="79"/>
        <end position="100"/>
    </location>
</feature>
<dbReference type="AlphaFoldDB" id="A0AAD5TPC5"/>
<dbReference type="PROSITE" id="PS50294">
    <property type="entry name" value="WD_REPEATS_REGION"/>
    <property type="match status" value="3"/>
</dbReference>
<dbReference type="GO" id="GO:1990234">
    <property type="term" value="C:transferase complex"/>
    <property type="evidence" value="ECO:0007669"/>
    <property type="project" value="UniProtKB-ARBA"/>
</dbReference>
<gene>
    <name evidence="5" type="ORF">HDU87_001312</name>
</gene>
<dbReference type="EMBL" id="JADGJQ010000013">
    <property type="protein sequence ID" value="KAJ3181183.1"/>
    <property type="molecule type" value="Genomic_DNA"/>
</dbReference>
<dbReference type="InterPro" id="IPR020472">
    <property type="entry name" value="WD40_PAC1"/>
</dbReference>
<dbReference type="PANTHER" id="PTHR22847">
    <property type="entry name" value="WD40 REPEAT PROTEIN"/>
    <property type="match status" value="1"/>
</dbReference>
<dbReference type="PROSITE" id="PS50082">
    <property type="entry name" value="WD_REPEATS_2"/>
    <property type="match status" value="4"/>
</dbReference>
<feature type="region of interest" description="Disordered" evidence="4">
    <location>
        <begin position="156"/>
        <end position="213"/>
    </location>
</feature>
<feature type="repeat" description="WD" evidence="3">
    <location>
        <begin position="571"/>
        <end position="612"/>
    </location>
</feature>
<comment type="caution">
    <text evidence="5">The sequence shown here is derived from an EMBL/GenBank/DDBJ whole genome shotgun (WGS) entry which is preliminary data.</text>
</comment>
<dbReference type="CDD" id="cd00200">
    <property type="entry name" value="WD40"/>
    <property type="match status" value="1"/>
</dbReference>
<feature type="region of interest" description="Disordered" evidence="4">
    <location>
        <begin position="79"/>
        <end position="104"/>
    </location>
</feature>
<evidence type="ECO:0000256" key="2">
    <source>
        <dbReference type="ARBA" id="ARBA00022737"/>
    </source>
</evidence>
<sequence length="819" mass="90016">MECLKLYHDLAILSEKLPAPFLAHFFARFDPAKSKALASSTANFHLRDLESADYRSAYHMLCDWFYGWNVTDGNDTAGAGGSPGGGAGDTYGGTGAGGAGEHFTMRRVPREINVDEEGERVECDRICKTYETLFGLSRRVLKRYYLDIEELVPKIGERSGGIGPDGRDANRDEGEGMDDVDKVWQYKRQESVDGEGGKGGDDGFSRGGSTDSLDNEMEALLNASRMPGVVVKRKTASQRGLNSRRPSAYDPAYMGPSRRTSEALDFGSSEELPGAAVNRRTSVVLTAGLDAPFGVDRRISVVAPESELAEVTEEQADGVAAGAPAVRQGVLYEAPGEEDLRRGIQSDINHIYVQLDRSTDYTLVCLSTAFCVLTFSQVLGNQELFLKYSVQAQELSMDFVSNTLKAVWDLLNKELGVDMALQDLRHPELLKIQLEKVIELRKTPAGKLPRYRWRKLYRKFQLLHELFTSVDAHLFPNFLVAHKEGVKTAKYSTFDSSLWLTGGYDCVIRIHDIRAPPSLQYVTPAPPGTAGIAAGGLAGGDGGAGTAGPDRPTLAVGPAGGTTGHTCLAQYVGHKSIITDVHFTRDDTYIVSSSFDRTVKVWNAQSASCERTLRGHVDAVTTCDVSADGRYIASGSTDCTIRLWDFNNGECIAVIKKHTRWVKVVRFSHDSRFLMTAGLDKRIYVWDLKILINSRAISHTRCIEAHSDYILDMATSRPSLLATTSRDSTVRIFDYVSGQEIAAFDLQPSWACTICFSDDGQYIATGSFDNNVVLFRVKDATRVRQIRVLNLGILCVRFPKDLSYISVGSTEGFLQQIPL</sequence>
<dbReference type="Proteomes" id="UP001212152">
    <property type="component" value="Unassembled WGS sequence"/>
</dbReference>
<dbReference type="SMART" id="SM00320">
    <property type="entry name" value="WD40"/>
    <property type="match status" value="7"/>
</dbReference>
<dbReference type="SUPFAM" id="SSF50978">
    <property type="entry name" value="WD40 repeat-like"/>
    <property type="match status" value="1"/>
</dbReference>
<dbReference type="Gene3D" id="2.130.10.10">
    <property type="entry name" value="YVTN repeat-like/Quinoprotein amine dehydrogenase"/>
    <property type="match status" value="3"/>
</dbReference>
<reference evidence="5" key="1">
    <citation type="submission" date="2020-05" db="EMBL/GenBank/DDBJ databases">
        <title>Phylogenomic resolution of chytrid fungi.</title>
        <authorList>
            <person name="Stajich J.E."/>
            <person name="Amses K."/>
            <person name="Simmons R."/>
            <person name="Seto K."/>
            <person name="Myers J."/>
            <person name="Bonds A."/>
            <person name="Quandt C.A."/>
            <person name="Barry K."/>
            <person name="Liu P."/>
            <person name="Grigoriev I."/>
            <person name="Longcore J.E."/>
            <person name="James T.Y."/>
        </authorList>
    </citation>
    <scope>NUCLEOTIDE SEQUENCE</scope>
    <source>
        <strain evidence="5">JEL0379</strain>
    </source>
</reference>
<dbReference type="InterPro" id="IPR019775">
    <property type="entry name" value="WD40_repeat_CS"/>
</dbReference>
<dbReference type="Pfam" id="PF00400">
    <property type="entry name" value="WD40"/>
    <property type="match status" value="5"/>
</dbReference>
<feature type="compositionally biased region" description="Basic and acidic residues" evidence="4">
    <location>
        <begin position="165"/>
        <end position="204"/>
    </location>
</feature>
<dbReference type="InterPro" id="IPR015943">
    <property type="entry name" value="WD40/YVTN_repeat-like_dom_sf"/>
</dbReference>
<dbReference type="InterPro" id="IPR001680">
    <property type="entry name" value="WD40_rpt"/>
</dbReference>
<dbReference type="PROSITE" id="PS00678">
    <property type="entry name" value="WD_REPEATS_1"/>
    <property type="match status" value="3"/>
</dbReference>
<proteinExistence type="predicted"/>
<evidence type="ECO:0000313" key="6">
    <source>
        <dbReference type="Proteomes" id="UP001212152"/>
    </source>
</evidence>
<dbReference type="PRINTS" id="PR00320">
    <property type="entry name" value="GPROTEINBRPT"/>
</dbReference>
<feature type="region of interest" description="Disordered" evidence="4">
    <location>
        <begin position="231"/>
        <end position="256"/>
    </location>
</feature>
<accession>A0AAD5TPC5</accession>
<evidence type="ECO:0000256" key="3">
    <source>
        <dbReference type="PROSITE-ProRule" id="PRU00221"/>
    </source>
</evidence>